<keyword evidence="2" id="KW-1185">Reference proteome</keyword>
<sequence>MKVKSLSCSFLNHKNINEYTEIEYSVYWCSPNVPQGKPPQSAGFLFGGMWNPSYQKNPVTGGNYCPCGFSEVTLGVDLICAMVMMFQTTD</sequence>
<dbReference type="AlphaFoldDB" id="A0A8B6EV35"/>
<evidence type="ECO:0000313" key="1">
    <source>
        <dbReference type="EMBL" id="VDI40234.1"/>
    </source>
</evidence>
<comment type="caution">
    <text evidence="1">The sequence shown here is derived from an EMBL/GenBank/DDBJ whole genome shotgun (WGS) entry which is preliminary data.</text>
</comment>
<dbReference type="EMBL" id="UYJE01005775">
    <property type="protein sequence ID" value="VDI40234.1"/>
    <property type="molecule type" value="Genomic_DNA"/>
</dbReference>
<dbReference type="Proteomes" id="UP000596742">
    <property type="component" value="Unassembled WGS sequence"/>
</dbReference>
<accession>A0A8B6EV35</accession>
<protein>
    <submittedName>
        <fullName evidence="1">Uncharacterized protein</fullName>
    </submittedName>
</protein>
<gene>
    <name evidence="1" type="ORF">MGAL_10B042015</name>
</gene>
<organism evidence="1 2">
    <name type="scientific">Mytilus galloprovincialis</name>
    <name type="common">Mediterranean mussel</name>
    <dbReference type="NCBI Taxonomy" id="29158"/>
    <lineage>
        <taxon>Eukaryota</taxon>
        <taxon>Metazoa</taxon>
        <taxon>Spiralia</taxon>
        <taxon>Lophotrochozoa</taxon>
        <taxon>Mollusca</taxon>
        <taxon>Bivalvia</taxon>
        <taxon>Autobranchia</taxon>
        <taxon>Pteriomorphia</taxon>
        <taxon>Mytilida</taxon>
        <taxon>Mytiloidea</taxon>
        <taxon>Mytilidae</taxon>
        <taxon>Mytilinae</taxon>
        <taxon>Mytilus</taxon>
    </lineage>
</organism>
<reference evidence="1" key="1">
    <citation type="submission" date="2018-11" db="EMBL/GenBank/DDBJ databases">
        <authorList>
            <person name="Alioto T."/>
            <person name="Alioto T."/>
        </authorList>
    </citation>
    <scope>NUCLEOTIDE SEQUENCE</scope>
</reference>
<proteinExistence type="predicted"/>
<evidence type="ECO:0000313" key="2">
    <source>
        <dbReference type="Proteomes" id="UP000596742"/>
    </source>
</evidence>
<name>A0A8B6EV35_MYTGA</name>